<dbReference type="EMBL" id="JAPTGG010000023">
    <property type="protein sequence ID" value="MCZ0867125.1"/>
    <property type="molecule type" value="Genomic_DNA"/>
</dbReference>
<dbReference type="Pfam" id="PF03061">
    <property type="entry name" value="4HBT"/>
    <property type="match status" value="1"/>
</dbReference>
<dbReference type="EC" id="3.1.2.-" evidence="4"/>
<dbReference type="InterPro" id="IPR003736">
    <property type="entry name" value="PAAI_dom"/>
</dbReference>
<dbReference type="PANTHER" id="PTHR42856">
    <property type="entry name" value="ACYL-COENZYME A THIOESTERASE PAAI"/>
    <property type="match status" value="1"/>
</dbReference>
<sequence length="149" mass="15880">MSSSDLSPQELAQACADSMYKVDSASQALGMKIVSVGPGRAELTMKIRDDMLNGHGSCHGGFIFALADSTFAFACNSRNVSTVAQGVSIEYVRPGVAGQLLTAVAEEKNLAGRTGLYDVTVSNEQGEHIAYFRGKSYRIRGTVLPELDQ</sequence>
<dbReference type="CDD" id="cd03443">
    <property type="entry name" value="PaaI_thioesterase"/>
    <property type="match status" value="1"/>
</dbReference>
<dbReference type="InterPro" id="IPR006683">
    <property type="entry name" value="Thioestr_dom"/>
</dbReference>
<dbReference type="InterPro" id="IPR029069">
    <property type="entry name" value="HotDog_dom_sf"/>
</dbReference>
<comment type="similarity">
    <text evidence="1">Belongs to the thioesterase PaaI family.</text>
</comment>
<keyword evidence="5" id="KW-1185">Reference proteome</keyword>
<accession>A0A9J6RSR1</accession>
<dbReference type="InterPro" id="IPR011973">
    <property type="entry name" value="PaaD"/>
</dbReference>
<comment type="caution">
    <text evidence="4">The sequence shown here is derived from an EMBL/GenBank/DDBJ whole genome shotgun (WGS) entry which is preliminary data.</text>
</comment>
<dbReference type="NCBIfam" id="TIGR00369">
    <property type="entry name" value="unchar_dom_1"/>
    <property type="match status" value="1"/>
</dbReference>
<dbReference type="InterPro" id="IPR052723">
    <property type="entry name" value="Acyl-CoA_thioesterase_PaaI"/>
</dbReference>
<proteinExistence type="inferred from homology"/>
<dbReference type="PANTHER" id="PTHR42856:SF1">
    <property type="entry name" value="ACYL-COENZYME A THIOESTERASE PAAI"/>
    <property type="match status" value="1"/>
</dbReference>
<evidence type="ECO:0000259" key="3">
    <source>
        <dbReference type="Pfam" id="PF03061"/>
    </source>
</evidence>
<evidence type="ECO:0000256" key="2">
    <source>
        <dbReference type="ARBA" id="ARBA00022801"/>
    </source>
</evidence>
<dbReference type="Gene3D" id="3.10.129.10">
    <property type="entry name" value="Hotdog Thioesterase"/>
    <property type="match status" value="1"/>
</dbReference>
<dbReference type="NCBIfam" id="TIGR02286">
    <property type="entry name" value="PaaD"/>
    <property type="match status" value="1"/>
</dbReference>
<feature type="domain" description="Thioesterase" evidence="3">
    <location>
        <begin position="55"/>
        <end position="127"/>
    </location>
</feature>
<protein>
    <submittedName>
        <fullName evidence="4">Hydroxyphenylacetyl-CoA thioesterase PaaI</fullName>
        <ecNumber evidence="4">3.1.2.-</ecNumber>
    </submittedName>
</protein>
<dbReference type="AlphaFoldDB" id="A0A9J6RSR1"/>
<gene>
    <name evidence="4" type="primary">paaI</name>
    <name evidence="4" type="ORF">O0V09_18160</name>
</gene>
<reference evidence="4 5" key="1">
    <citation type="submission" date="2022-12" db="EMBL/GenBank/DDBJ databases">
        <title>Dasania phycosphaerae sp. nov., isolated from particulate material of the south coast of Korea.</title>
        <authorList>
            <person name="Jiang Y."/>
        </authorList>
    </citation>
    <scope>NUCLEOTIDE SEQUENCE [LARGE SCALE GENOMIC DNA]</scope>
    <source>
        <strain evidence="4 5">GY-19</strain>
    </source>
</reference>
<dbReference type="GO" id="GO:0016289">
    <property type="term" value="F:acyl-CoA hydrolase activity"/>
    <property type="evidence" value="ECO:0007669"/>
    <property type="project" value="TreeGrafter"/>
</dbReference>
<dbReference type="FunFam" id="3.10.129.10:FF:000022">
    <property type="entry name" value="Phenylacetic acid degradation protein"/>
    <property type="match status" value="1"/>
</dbReference>
<evidence type="ECO:0000313" key="5">
    <source>
        <dbReference type="Proteomes" id="UP001069090"/>
    </source>
</evidence>
<evidence type="ECO:0000256" key="1">
    <source>
        <dbReference type="ARBA" id="ARBA00008324"/>
    </source>
</evidence>
<dbReference type="SUPFAM" id="SSF54637">
    <property type="entry name" value="Thioesterase/thiol ester dehydrase-isomerase"/>
    <property type="match status" value="1"/>
</dbReference>
<name>A0A9J6RSR1_9GAMM</name>
<evidence type="ECO:0000313" key="4">
    <source>
        <dbReference type="EMBL" id="MCZ0867125.1"/>
    </source>
</evidence>
<dbReference type="Proteomes" id="UP001069090">
    <property type="component" value="Unassembled WGS sequence"/>
</dbReference>
<dbReference type="RefSeq" id="WP_258333054.1">
    <property type="nucleotide sequence ID" value="NZ_JAPTGG010000023.1"/>
</dbReference>
<organism evidence="4 5">
    <name type="scientific">Dasania phycosphaerae</name>
    <dbReference type="NCBI Taxonomy" id="2950436"/>
    <lineage>
        <taxon>Bacteria</taxon>
        <taxon>Pseudomonadati</taxon>
        <taxon>Pseudomonadota</taxon>
        <taxon>Gammaproteobacteria</taxon>
        <taxon>Cellvibrionales</taxon>
        <taxon>Spongiibacteraceae</taxon>
        <taxon>Dasania</taxon>
    </lineage>
</organism>
<keyword evidence="2 4" id="KW-0378">Hydrolase</keyword>